<evidence type="ECO:0000313" key="2">
    <source>
        <dbReference type="EMBL" id="KAF5366232.1"/>
    </source>
</evidence>
<sequence length="264" mass="28877">MPKSRKGSLLLRRSTGRSSSEALGQVHFFNRSYEPRLSQVSTLRTGTDIDRVQLVHQSQPGAASNFPSPEAGQNYPAQDPRFLVQDERPASQRRDASHGERDVHLFSDSRRADVRETTFHVSDRSEGAIEMPSQPTPEYTRALQVILDHRARNTTGAVPPATGPVLSMTGPTQPPYVVTGPNVPVYHQPAHPTHGYSHNYGSNGAYPAPNYPPPPANYAPMGSMYASDYGSPRADGQHASPSGSPPPPYPHPTTGQRKYCYPKN</sequence>
<proteinExistence type="predicted"/>
<keyword evidence="3" id="KW-1185">Reference proteome</keyword>
<gene>
    <name evidence="2" type="ORF">D9758_005762</name>
</gene>
<name>A0A8H5LQW2_9AGAR</name>
<organism evidence="2 3">
    <name type="scientific">Tetrapyrgos nigripes</name>
    <dbReference type="NCBI Taxonomy" id="182062"/>
    <lineage>
        <taxon>Eukaryota</taxon>
        <taxon>Fungi</taxon>
        <taxon>Dikarya</taxon>
        <taxon>Basidiomycota</taxon>
        <taxon>Agaricomycotina</taxon>
        <taxon>Agaricomycetes</taxon>
        <taxon>Agaricomycetidae</taxon>
        <taxon>Agaricales</taxon>
        <taxon>Marasmiineae</taxon>
        <taxon>Marasmiaceae</taxon>
        <taxon>Tetrapyrgos</taxon>
    </lineage>
</organism>
<dbReference type="AlphaFoldDB" id="A0A8H5LQW2"/>
<evidence type="ECO:0000313" key="3">
    <source>
        <dbReference type="Proteomes" id="UP000559256"/>
    </source>
</evidence>
<comment type="caution">
    <text evidence="2">The sequence shown here is derived from an EMBL/GenBank/DDBJ whole genome shotgun (WGS) entry which is preliminary data.</text>
</comment>
<evidence type="ECO:0000256" key="1">
    <source>
        <dbReference type="SAM" id="MobiDB-lite"/>
    </source>
</evidence>
<dbReference type="OrthoDB" id="3122416at2759"/>
<feature type="region of interest" description="Disordered" evidence="1">
    <location>
        <begin position="207"/>
        <end position="264"/>
    </location>
</feature>
<accession>A0A8H5LQW2</accession>
<dbReference type="Proteomes" id="UP000559256">
    <property type="component" value="Unassembled WGS sequence"/>
</dbReference>
<protein>
    <submittedName>
        <fullName evidence="2">Uncharacterized protein</fullName>
    </submittedName>
</protein>
<reference evidence="2 3" key="1">
    <citation type="journal article" date="2020" name="ISME J.">
        <title>Uncovering the hidden diversity of litter-decomposition mechanisms in mushroom-forming fungi.</title>
        <authorList>
            <person name="Floudas D."/>
            <person name="Bentzer J."/>
            <person name="Ahren D."/>
            <person name="Johansson T."/>
            <person name="Persson P."/>
            <person name="Tunlid A."/>
        </authorList>
    </citation>
    <scope>NUCLEOTIDE SEQUENCE [LARGE SCALE GENOMIC DNA]</scope>
    <source>
        <strain evidence="2 3">CBS 291.85</strain>
    </source>
</reference>
<feature type="compositionally biased region" description="Low complexity" evidence="1">
    <location>
        <begin position="7"/>
        <end position="20"/>
    </location>
</feature>
<feature type="region of interest" description="Disordered" evidence="1">
    <location>
        <begin position="1"/>
        <end position="23"/>
    </location>
</feature>
<dbReference type="EMBL" id="JAACJM010000024">
    <property type="protein sequence ID" value="KAF5366232.1"/>
    <property type="molecule type" value="Genomic_DNA"/>
</dbReference>